<dbReference type="GO" id="GO:0005815">
    <property type="term" value="C:microtubule organizing center"/>
    <property type="evidence" value="ECO:0007669"/>
    <property type="project" value="TreeGrafter"/>
</dbReference>
<dbReference type="InterPro" id="IPR015943">
    <property type="entry name" value="WD40/YVTN_repeat-like_dom_sf"/>
</dbReference>
<evidence type="ECO:0000313" key="2">
    <source>
        <dbReference type="EMBL" id="CEH16551.1"/>
    </source>
</evidence>
<dbReference type="STRING" id="401625.A0A0P1BJQ0"/>
<name>A0A0P1BJQ0_9BASI</name>
<dbReference type="Proteomes" id="UP000054845">
    <property type="component" value="Unassembled WGS sequence"/>
</dbReference>
<dbReference type="SUPFAM" id="SSF50969">
    <property type="entry name" value="YVTN repeat-like/Quinoprotein amine dehydrogenase"/>
    <property type="match status" value="1"/>
</dbReference>
<dbReference type="InterPro" id="IPR011044">
    <property type="entry name" value="Quino_amine_DH_bsu"/>
</dbReference>
<dbReference type="EMBL" id="CCYA01000318">
    <property type="protein sequence ID" value="CEH16551.1"/>
    <property type="molecule type" value="Genomic_DNA"/>
</dbReference>
<dbReference type="GO" id="GO:1990811">
    <property type="term" value="C:MWP complex"/>
    <property type="evidence" value="ECO:0007669"/>
    <property type="project" value="TreeGrafter"/>
</dbReference>
<organism evidence="2 3">
    <name type="scientific">Ceraceosorus bombacis</name>
    <dbReference type="NCBI Taxonomy" id="401625"/>
    <lineage>
        <taxon>Eukaryota</taxon>
        <taxon>Fungi</taxon>
        <taxon>Dikarya</taxon>
        <taxon>Basidiomycota</taxon>
        <taxon>Ustilaginomycotina</taxon>
        <taxon>Exobasidiomycetes</taxon>
        <taxon>Ceraceosorales</taxon>
        <taxon>Ceraceosoraceae</taxon>
        <taxon>Ceraceosorus</taxon>
    </lineage>
</organism>
<feature type="compositionally biased region" description="Polar residues" evidence="1">
    <location>
        <begin position="266"/>
        <end position="292"/>
    </location>
</feature>
<proteinExistence type="predicted"/>
<dbReference type="PANTHER" id="PTHR16220">
    <property type="entry name" value="WD REPEAT PROTEIN 8-RELATED"/>
    <property type="match status" value="1"/>
</dbReference>
<feature type="region of interest" description="Disordered" evidence="1">
    <location>
        <begin position="266"/>
        <end position="300"/>
    </location>
</feature>
<dbReference type="InterPro" id="IPR001680">
    <property type="entry name" value="WD40_rpt"/>
</dbReference>
<evidence type="ECO:0000313" key="3">
    <source>
        <dbReference type="Proteomes" id="UP000054845"/>
    </source>
</evidence>
<dbReference type="InterPro" id="IPR052778">
    <property type="entry name" value="Centrosome-WD_assoc"/>
</dbReference>
<dbReference type="SMART" id="SM00320">
    <property type="entry name" value="WD40"/>
    <property type="match status" value="2"/>
</dbReference>
<protein>
    <submittedName>
        <fullName evidence="2">Uncharacterized conserved protein WDR8, contains WD repeats</fullName>
    </submittedName>
</protein>
<dbReference type="Gene3D" id="2.130.10.10">
    <property type="entry name" value="YVTN repeat-like/Quinoprotein amine dehydrogenase"/>
    <property type="match status" value="2"/>
</dbReference>
<accession>A0A0P1BJQ0</accession>
<dbReference type="AlphaFoldDB" id="A0A0P1BJQ0"/>
<dbReference type="OrthoDB" id="308690at2759"/>
<evidence type="ECO:0000256" key="1">
    <source>
        <dbReference type="SAM" id="MobiDB-lite"/>
    </source>
</evidence>
<dbReference type="Pfam" id="PF00400">
    <property type="entry name" value="WD40"/>
    <property type="match status" value="1"/>
</dbReference>
<sequence length="533" mass="56912">MDFTASYAHASTSSLRFSPGSTFLASLVGNPSRTVVVRSALSLTPVRSWDLPLTLHSLQWSADGAFLLVTALEDATVFVLSLDPKREARYGEDAGEGWIARLQAGAEGLVHAQWAPNDGPHTVLCFSENDMRVTAWQLASETPTLIDSPKTARAYSNAQSNTFALLQRHDNKEAVSLFVQGSHGNAKRERHLELADPDGDGQGWRLWKSFLVATNDAAGLAWSPTGLHIAIWESLLEYKLQLYTIAGQLRATFAIEAGAEEPTTVYSTSSRANNGTSLASTQQGSLGPSSSLRNRKAQEHLSDNRSIAGGGLGIRCVEFAPNGKYLAVGGADEKLWILDATDGQQLSVLDHSKTSYGASSKSNGTSEQLIAWREPHRWIEETGGRGIITLEQNTLPVAPPANVPGTIYIWLVEPQSASAPILLAMLLLAAPVTRACWQPAGTREDSAIAAIGATLGLVCGTSAIYQWSRNPDKSQNAEAIPIPIDGFAAHVLRWSPDGANLLLADATAGAFCCAIDADGQDGSRSISIADESR</sequence>
<keyword evidence="3" id="KW-1185">Reference proteome</keyword>
<dbReference type="GO" id="GO:1990810">
    <property type="term" value="P:microtubule anchoring at mitotic spindle pole body"/>
    <property type="evidence" value="ECO:0007669"/>
    <property type="project" value="TreeGrafter"/>
</dbReference>
<dbReference type="PANTHER" id="PTHR16220:SF0">
    <property type="entry name" value="WD REPEAT-CONTAINING PROTEIN WRAP73"/>
    <property type="match status" value="1"/>
</dbReference>
<reference evidence="2 3" key="1">
    <citation type="submission" date="2014-09" db="EMBL/GenBank/DDBJ databases">
        <authorList>
            <person name="Magalhaes I.L.F."/>
            <person name="Oliveira U."/>
            <person name="Santos F.R."/>
            <person name="Vidigal T.H.D.A."/>
            <person name="Brescovit A.D."/>
            <person name="Santos A.J."/>
        </authorList>
    </citation>
    <scope>NUCLEOTIDE SEQUENCE [LARGE SCALE GENOMIC DNA]</scope>
</reference>